<gene>
    <name evidence="1" type="ORF">ETEE_0186</name>
</gene>
<accession>A0A076LDU1</accession>
<name>A0A076LDU1_9GAMM</name>
<proteinExistence type="predicted"/>
<sequence>MQRHGLDHALLKENTVFVLALFASHQQIRRCISHNDKKYV</sequence>
<evidence type="ECO:0000313" key="2">
    <source>
        <dbReference type="Proteomes" id="UP000028681"/>
    </source>
</evidence>
<dbReference type="AlphaFoldDB" id="A0A076LDU1"/>
<organism evidence="1 2">
    <name type="scientific">Edwardsiella anguillarum ET080813</name>
    <dbReference type="NCBI Taxonomy" id="667120"/>
    <lineage>
        <taxon>Bacteria</taxon>
        <taxon>Pseudomonadati</taxon>
        <taxon>Pseudomonadota</taxon>
        <taxon>Gammaproteobacteria</taxon>
        <taxon>Enterobacterales</taxon>
        <taxon>Hafniaceae</taxon>
        <taxon>Edwardsiella</taxon>
    </lineage>
</organism>
<dbReference type="KEGG" id="ete:ETEE_0186"/>
<dbReference type="EMBL" id="CP006664">
    <property type="protein sequence ID" value="AIJ06670.1"/>
    <property type="molecule type" value="Genomic_DNA"/>
</dbReference>
<protein>
    <submittedName>
        <fullName evidence="1">Uncharacterized protein</fullName>
    </submittedName>
</protein>
<evidence type="ECO:0000313" key="1">
    <source>
        <dbReference type="EMBL" id="AIJ06670.1"/>
    </source>
</evidence>
<reference evidence="1 2" key="1">
    <citation type="journal article" date="2012" name="PLoS ONE">
        <title>Edwardsiella comparative phylogenomics reveal the new intra/inter-species taxonomic relationships, virulence evolution and niche adaptation mechanisms.</title>
        <authorList>
            <person name="Yang M."/>
            <person name="Lv Y."/>
            <person name="Xiao J."/>
            <person name="Wu H."/>
            <person name="Zheng H."/>
            <person name="Liu Q."/>
            <person name="Zhang Y."/>
            <person name="Wang Q."/>
        </authorList>
    </citation>
    <scope>NUCLEOTIDE SEQUENCE [LARGE SCALE GENOMIC DNA]</scope>
    <source>
        <strain evidence="2">080813</strain>
    </source>
</reference>
<dbReference type="Proteomes" id="UP000028681">
    <property type="component" value="Chromosome"/>
</dbReference>
<dbReference type="HOGENOM" id="CLU_3288764_0_0_6"/>